<dbReference type="GO" id="GO:0000156">
    <property type="term" value="F:phosphorelay response regulator activity"/>
    <property type="evidence" value="ECO:0007669"/>
    <property type="project" value="TreeGrafter"/>
</dbReference>
<comment type="caution">
    <text evidence="5">The sequence shown here is derived from an EMBL/GenBank/DDBJ whole genome shotgun (WGS) entry which is preliminary data.</text>
</comment>
<dbReference type="PROSITE" id="PS50930">
    <property type="entry name" value="HTH_LYTTR"/>
    <property type="match status" value="1"/>
</dbReference>
<dbReference type="RefSeq" id="WP_119606374.1">
    <property type="nucleotide sequence ID" value="NZ_QXFH01000060.1"/>
</dbReference>
<evidence type="ECO:0000259" key="3">
    <source>
        <dbReference type="PROSITE" id="PS50110"/>
    </source>
</evidence>
<dbReference type="Proteomes" id="UP000266067">
    <property type="component" value="Unassembled WGS sequence"/>
</dbReference>
<dbReference type="EMBL" id="QXFH01000060">
    <property type="protein sequence ID" value="RIV36697.1"/>
    <property type="molecule type" value="Genomic_DNA"/>
</dbReference>
<reference evidence="5 6" key="1">
    <citation type="submission" date="2018-08" db="EMBL/GenBank/DDBJ databases">
        <title>Proposal of Muricauda 72 sp.nov. and Muricauda NH166 sp.nov., isolated from seawater.</title>
        <authorList>
            <person name="Cheng H."/>
            <person name="Wu Y.-H."/>
            <person name="Guo L.-L."/>
            <person name="Xu X.-W."/>
        </authorList>
    </citation>
    <scope>NUCLEOTIDE SEQUENCE [LARGE SCALE GENOMIC DNA]</scope>
    <source>
        <strain evidence="5 6">KCTC 22173</strain>
    </source>
</reference>
<evidence type="ECO:0000313" key="5">
    <source>
        <dbReference type="EMBL" id="RIV36697.1"/>
    </source>
</evidence>
<dbReference type="InterPro" id="IPR001789">
    <property type="entry name" value="Sig_transdc_resp-reg_receiver"/>
</dbReference>
<dbReference type="GO" id="GO:0032993">
    <property type="term" value="C:protein-DNA complex"/>
    <property type="evidence" value="ECO:0007669"/>
    <property type="project" value="TreeGrafter"/>
</dbReference>
<dbReference type="AlphaFoldDB" id="A0A3A1NAU9"/>
<evidence type="ECO:0000256" key="1">
    <source>
        <dbReference type="ARBA" id="ARBA00023125"/>
    </source>
</evidence>
<dbReference type="GO" id="GO:0005829">
    <property type="term" value="C:cytosol"/>
    <property type="evidence" value="ECO:0007669"/>
    <property type="project" value="TreeGrafter"/>
</dbReference>
<feature type="domain" description="HTH LytTR-type" evidence="4">
    <location>
        <begin position="134"/>
        <end position="231"/>
    </location>
</feature>
<evidence type="ECO:0000256" key="2">
    <source>
        <dbReference type="PROSITE-ProRule" id="PRU00169"/>
    </source>
</evidence>
<proteinExistence type="predicted"/>
<sequence length="231" mass="27047">MKYMIVDDEPIAHEIIKEYASALSHLELVSQCYDPIEALKKLRTLEVDFLFLDIHMPKMKGFELLRTLKNPPKVIVTTAYDKFAVEGYELDIVDYLMKPFDFERFVKAINKLTENRNYGMPMASKELIQENRRIFLRSNRMHVQVDLDNIIFIESIGNYCNILLEGEKIKVREKISDLLRVLPEKEFLQVHKSFIVAIKRIRSIEGNRIHIGDHIVPIGQLYKGNVNKLIQ</sequence>
<name>A0A3A1NAU9_9FLAO</name>
<keyword evidence="2" id="KW-0597">Phosphoprotein</keyword>
<feature type="modified residue" description="4-aspartylphosphate" evidence="2">
    <location>
        <position position="53"/>
    </location>
</feature>
<dbReference type="SUPFAM" id="SSF52172">
    <property type="entry name" value="CheY-like"/>
    <property type="match status" value="1"/>
</dbReference>
<evidence type="ECO:0000313" key="6">
    <source>
        <dbReference type="Proteomes" id="UP000266067"/>
    </source>
</evidence>
<dbReference type="Pfam" id="PF04397">
    <property type="entry name" value="LytTR"/>
    <property type="match status" value="1"/>
</dbReference>
<organism evidence="5 6">
    <name type="scientific">Flagellimonas lutimaris</name>
    <dbReference type="NCBI Taxonomy" id="475082"/>
    <lineage>
        <taxon>Bacteria</taxon>
        <taxon>Pseudomonadati</taxon>
        <taxon>Bacteroidota</taxon>
        <taxon>Flavobacteriia</taxon>
        <taxon>Flavobacteriales</taxon>
        <taxon>Flavobacteriaceae</taxon>
        <taxon>Flagellimonas</taxon>
    </lineage>
</organism>
<dbReference type="OrthoDB" id="2168082at2"/>
<dbReference type="PANTHER" id="PTHR48111:SF17">
    <property type="entry name" value="TRANSCRIPTIONAL REGULATORY PROTEIN YPDB"/>
    <property type="match status" value="1"/>
</dbReference>
<dbReference type="InterPro" id="IPR039420">
    <property type="entry name" value="WalR-like"/>
</dbReference>
<dbReference type="InterPro" id="IPR007492">
    <property type="entry name" value="LytTR_DNA-bd_dom"/>
</dbReference>
<dbReference type="SMART" id="SM00448">
    <property type="entry name" value="REC"/>
    <property type="match status" value="1"/>
</dbReference>
<dbReference type="InterPro" id="IPR011006">
    <property type="entry name" value="CheY-like_superfamily"/>
</dbReference>
<keyword evidence="1 5" id="KW-0238">DNA-binding</keyword>
<dbReference type="SMART" id="SM00850">
    <property type="entry name" value="LytTR"/>
    <property type="match status" value="1"/>
</dbReference>
<dbReference type="PANTHER" id="PTHR48111">
    <property type="entry name" value="REGULATOR OF RPOS"/>
    <property type="match status" value="1"/>
</dbReference>
<dbReference type="Gene3D" id="3.40.50.2300">
    <property type="match status" value="1"/>
</dbReference>
<dbReference type="GO" id="GO:0006355">
    <property type="term" value="P:regulation of DNA-templated transcription"/>
    <property type="evidence" value="ECO:0007669"/>
    <property type="project" value="TreeGrafter"/>
</dbReference>
<evidence type="ECO:0000259" key="4">
    <source>
        <dbReference type="PROSITE" id="PS50930"/>
    </source>
</evidence>
<protein>
    <submittedName>
        <fullName evidence="5">DNA-binding response regulator</fullName>
    </submittedName>
</protein>
<dbReference type="GO" id="GO:0000976">
    <property type="term" value="F:transcription cis-regulatory region binding"/>
    <property type="evidence" value="ECO:0007669"/>
    <property type="project" value="TreeGrafter"/>
</dbReference>
<dbReference type="Gene3D" id="2.40.50.1020">
    <property type="entry name" value="LytTr DNA-binding domain"/>
    <property type="match status" value="1"/>
</dbReference>
<accession>A0A3A1NAU9</accession>
<feature type="domain" description="Response regulatory" evidence="3">
    <location>
        <begin position="2"/>
        <end position="113"/>
    </location>
</feature>
<dbReference type="PROSITE" id="PS50110">
    <property type="entry name" value="RESPONSE_REGULATORY"/>
    <property type="match status" value="1"/>
</dbReference>
<keyword evidence="6" id="KW-1185">Reference proteome</keyword>
<dbReference type="Pfam" id="PF00072">
    <property type="entry name" value="Response_reg"/>
    <property type="match status" value="1"/>
</dbReference>
<gene>
    <name evidence="5" type="ORF">D2V08_01570</name>
</gene>